<reference evidence="3 4" key="1">
    <citation type="submission" date="2023-03" db="EMBL/GenBank/DDBJ databases">
        <title>High recombination rates correlate with genetic variation in Cardiocondyla obscurior ants.</title>
        <authorList>
            <person name="Errbii M."/>
        </authorList>
    </citation>
    <scope>NUCLEOTIDE SEQUENCE [LARGE SCALE GENOMIC DNA]</scope>
    <source>
        <strain evidence="3">Alpha-2009</strain>
        <tissue evidence="3">Whole body</tissue>
    </source>
</reference>
<keyword evidence="1" id="KW-0812">Transmembrane</keyword>
<gene>
    <name evidence="3" type="ORF">PUN28_009709</name>
</gene>
<feature type="transmembrane region" description="Helical" evidence="1">
    <location>
        <begin position="524"/>
        <end position="546"/>
    </location>
</feature>
<dbReference type="AlphaFoldDB" id="A0AAW2FTL7"/>
<evidence type="ECO:0000259" key="2">
    <source>
        <dbReference type="Pfam" id="PF00134"/>
    </source>
</evidence>
<keyword evidence="1" id="KW-0472">Membrane</keyword>
<dbReference type="Gene3D" id="1.10.472.10">
    <property type="entry name" value="Cyclin-like"/>
    <property type="match status" value="2"/>
</dbReference>
<keyword evidence="4" id="KW-1185">Reference proteome</keyword>
<dbReference type="InterPro" id="IPR006671">
    <property type="entry name" value="Cyclin_N"/>
</dbReference>
<evidence type="ECO:0000256" key="1">
    <source>
        <dbReference type="SAM" id="Phobius"/>
    </source>
</evidence>
<dbReference type="SUPFAM" id="SSF47954">
    <property type="entry name" value="Cyclin-like"/>
    <property type="match status" value="1"/>
</dbReference>
<evidence type="ECO:0000313" key="3">
    <source>
        <dbReference type="EMBL" id="KAL0119316.1"/>
    </source>
</evidence>
<dbReference type="Pfam" id="PF00134">
    <property type="entry name" value="Cyclin_N"/>
    <property type="match status" value="1"/>
</dbReference>
<proteinExistence type="predicted"/>
<name>A0AAW2FTL7_9HYME</name>
<organism evidence="3 4">
    <name type="scientific">Cardiocondyla obscurior</name>
    <dbReference type="NCBI Taxonomy" id="286306"/>
    <lineage>
        <taxon>Eukaryota</taxon>
        <taxon>Metazoa</taxon>
        <taxon>Ecdysozoa</taxon>
        <taxon>Arthropoda</taxon>
        <taxon>Hexapoda</taxon>
        <taxon>Insecta</taxon>
        <taxon>Pterygota</taxon>
        <taxon>Neoptera</taxon>
        <taxon>Endopterygota</taxon>
        <taxon>Hymenoptera</taxon>
        <taxon>Apocrita</taxon>
        <taxon>Aculeata</taxon>
        <taxon>Formicoidea</taxon>
        <taxon>Formicidae</taxon>
        <taxon>Myrmicinae</taxon>
        <taxon>Cardiocondyla</taxon>
    </lineage>
</organism>
<dbReference type="EMBL" id="JADYXP020000008">
    <property type="protein sequence ID" value="KAL0119316.1"/>
    <property type="molecule type" value="Genomic_DNA"/>
</dbReference>
<dbReference type="Proteomes" id="UP001430953">
    <property type="component" value="Unassembled WGS sequence"/>
</dbReference>
<feature type="transmembrane region" description="Helical" evidence="1">
    <location>
        <begin position="347"/>
        <end position="370"/>
    </location>
</feature>
<sequence>MSEKNVLSDRCTVSDKKSATLINKENMYEVVHSGKFFDSKTDGCKKKGLSLKAENYTTGTTPGSSTSTSIGKFPIYVDDETASNRSRSRVRKNVCRKEIRAKQDSKTLANTNLLSTKALEVQSNLDLRVVHRTRSSSSCQQASLDKMVQMNKLFLNRRAISESRNMSSWAHYDVQTGSRQIKLVSNDVKKRTFSSIQTWKDKMRRSHTSTIPKYEVNKMQNKIKLLRKSYDVESVDFQIEKSINVQNQAANKDVKKLKSQNCLLNTVKAMPFEFMEIKKDVLNNSIVEIDVSPRSSLKNNSVKKESSTISDNFNAVKPSSCLVSRMTPIKVNKKSTNNTKVYIALHIYYKIITVLVFIIVYINTIFGNVVKVRHEKCSTMKKPLHQKKINIFEKIDGNDYLDFALNTEREREKNAPTLSIRFLRENVNAEQRRFIVGFMIQLGVKCNYSSGVIYQTIKLFNGAIDKILVEIDHIQLIALACLWIIVKHEVPEAKIPTATDILKYAKDMYTNTEKKALSQYEKKILFVVNFRILFANPFSLLSYYILTLNRDCACNIIKPNDIPHIYFCGSYMIDLSMLDESLCEIPTYVIAIAAMEISLCLVYLNNDNVDEVFIQTFRSKQLLTVLEKVVINSTRQVMIQRSLERDKFYSKVIYKKYLRSEYDKVSDFIYAQVNDLKERRSKHFLLNY</sequence>
<accession>A0AAW2FTL7</accession>
<evidence type="ECO:0000313" key="4">
    <source>
        <dbReference type="Proteomes" id="UP001430953"/>
    </source>
</evidence>
<keyword evidence="1" id="KW-1133">Transmembrane helix</keyword>
<dbReference type="InterPro" id="IPR036915">
    <property type="entry name" value="Cyclin-like_sf"/>
</dbReference>
<protein>
    <recommendedName>
        <fullName evidence="2">Cyclin N-terminal domain-containing protein</fullName>
    </recommendedName>
</protein>
<feature type="domain" description="Cyclin N-terminal" evidence="2">
    <location>
        <begin position="410"/>
        <end position="532"/>
    </location>
</feature>
<comment type="caution">
    <text evidence="3">The sequence shown here is derived from an EMBL/GenBank/DDBJ whole genome shotgun (WGS) entry which is preliminary data.</text>
</comment>